<evidence type="ECO:0000313" key="2">
    <source>
        <dbReference type="EMBL" id="PSV11220.1"/>
    </source>
</evidence>
<dbReference type="RefSeq" id="WP_107184867.1">
    <property type="nucleotide sequence ID" value="NZ_JAWQGC010000002.1"/>
</dbReference>
<evidence type="ECO:0000313" key="3">
    <source>
        <dbReference type="Proteomes" id="UP000240530"/>
    </source>
</evidence>
<dbReference type="AlphaFoldDB" id="A0A2T3KVM7"/>
<comment type="caution">
    <text evidence="2">The sequence shown here is derived from an EMBL/GenBank/DDBJ whole genome shotgun (WGS) entry which is preliminary data.</text>
</comment>
<dbReference type="Proteomes" id="UP000240530">
    <property type="component" value="Unassembled WGS sequence"/>
</dbReference>
<feature type="chain" id="PRO_5015623142" evidence="1">
    <location>
        <begin position="24"/>
        <end position="219"/>
    </location>
</feature>
<name>A0A2T3KVM7_PHOLD</name>
<dbReference type="InterPro" id="IPR021370">
    <property type="entry name" value="DUF2987"/>
</dbReference>
<proteinExistence type="predicted"/>
<evidence type="ECO:0000256" key="1">
    <source>
        <dbReference type="SAM" id="SignalP"/>
    </source>
</evidence>
<protein>
    <submittedName>
        <fullName evidence="2">DUF2987 domain-containing protein</fullName>
    </submittedName>
</protein>
<accession>A0A2T3KVM7</accession>
<sequence>MLKKGLILAVSCLSFLSSANVQAQDVNMRYSALYGKLKNNFKEGHDDVKIRLYLVDKAGQTCHVHKASMRKDEHYEELTIPADYALYIPLDSNLRQANPDVTFVIDDGITCDVSMQILAENYQSKVLEQAYIEAIVPQMNTMMADLGGMFSQWFMPKAEGVVITLKDRTFNKTLALKTGKTLTFNSGVARVHLNDLAENESINLSKEIEKISPWIPTKS</sequence>
<dbReference type="EMBL" id="PYNS01000007">
    <property type="protein sequence ID" value="PSV11220.1"/>
    <property type="molecule type" value="Genomic_DNA"/>
</dbReference>
<reference evidence="2 3" key="1">
    <citation type="submission" date="2018-03" db="EMBL/GenBank/DDBJ databases">
        <title>Whole genome sequencing of Histamine producing bacteria.</title>
        <authorList>
            <person name="Butler K."/>
        </authorList>
    </citation>
    <scope>NUCLEOTIDE SEQUENCE [LARGE SCALE GENOMIC DNA]</scope>
    <source>
        <strain evidence="2 3">Res.4.1</strain>
    </source>
</reference>
<keyword evidence="1" id="KW-0732">Signal</keyword>
<organism evidence="2 3">
    <name type="scientific">Photobacterium leiognathi subsp. mandapamensis</name>
    <name type="common">Photobacterium mandapamensis</name>
    <dbReference type="NCBI Taxonomy" id="48408"/>
    <lineage>
        <taxon>Bacteria</taxon>
        <taxon>Pseudomonadati</taxon>
        <taxon>Pseudomonadota</taxon>
        <taxon>Gammaproteobacteria</taxon>
        <taxon>Vibrionales</taxon>
        <taxon>Vibrionaceae</taxon>
        <taxon>Photobacterium</taxon>
    </lineage>
</organism>
<feature type="signal peptide" evidence="1">
    <location>
        <begin position="1"/>
        <end position="23"/>
    </location>
</feature>
<dbReference type="Pfam" id="PF11205">
    <property type="entry name" value="DUF2987"/>
    <property type="match status" value="1"/>
</dbReference>
<gene>
    <name evidence="2" type="ORF">C0W93_09260</name>
</gene>